<sequence>MQKLVNIGDNVLVLDDSLEGKVVGFNAAYVQIETLDGFVLEYLPNELVTITKNAPELNFNRSIDLVLAEKEPAKKKGAPLVRYSKKEQPIFEVDLHLEKIIAKASKNLTNFDKLTIQLDEAKRALDFAISKRYSKVVLIHGIGEGVLKSELEYLVKRYENISIQEANYSKYGLGAMELYIKQN</sequence>
<dbReference type="InterPro" id="IPR036063">
    <property type="entry name" value="Smr_dom_sf"/>
</dbReference>
<dbReference type="Proteomes" id="UP001180481">
    <property type="component" value="Chromosome"/>
</dbReference>
<feature type="domain" description="Smr" evidence="1">
    <location>
        <begin position="119"/>
        <end position="179"/>
    </location>
</feature>
<reference evidence="2" key="1">
    <citation type="submission" date="2023-09" db="EMBL/GenBank/DDBJ databases">
        <title>Flavobacterium sp. 20NA77.7 isolated from freshwater.</title>
        <authorList>
            <person name="Le V."/>
            <person name="Ko S.-R."/>
            <person name="Ahn C.-Y."/>
            <person name="Oh H.-M."/>
        </authorList>
    </citation>
    <scope>NUCLEOTIDE SEQUENCE</scope>
    <source>
        <strain evidence="2">20NA77.7</strain>
    </source>
</reference>
<dbReference type="InterPro" id="IPR002625">
    <property type="entry name" value="Smr_dom"/>
</dbReference>
<protein>
    <submittedName>
        <fullName evidence="2">Smr/MutS family protein</fullName>
    </submittedName>
</protein>
<dbReference type="Pfam" id="PF01713">
    <property type="entry name" value="Smr"/>
    <property type="match status" value="1"/>
</dbReference>
<dbReference type="Gene3D" id="3.30.1370.110">
    <property type="match status" value="1"/>
</dbReference>
<evidence type="ECO:0000313" key="2">
    <source>
        <dbReference type="EMBL" id="WMW78815.1"/>
    </source>
</evidence>
<organism evidence="2 3">
    <name type="scientific">Flavobacterium nakdongensis</name>
    <dbReference type="NCBI Taxonomy" id="3073563"/>
    <lineage>
        <taxon>Bacteria</taxon>
        <taxon>Pseudomonadati</taxon>
        <taxon>Bacteroidota</taxon>
        <taxon>Flavobacteriia</taxon>
        <taxon>Flavobacteriales</taxon>
        <taxon>Flavobacteriaceae</taxon>
        <taxon>Flavobacterium</taxon>
    </lineage>
</organism>
<accession>A0ABY9RC26</accession>
<evidence type="ECO:0000313" key="3">
    <source>
        <dbReference type="Proteomes" id="UP001180481"/>
    </source>
</evidence>
<name>A0ABY9RC26_9FLAO</name>
<proteinExistence type="predicted"/>
<gene>
    <name evidence="2" type="ORF">RF683_05060</name>
</gene>
<dbReference type="EMBL" id="CP133721">
    <property type="protein sequence ID" value="WMW78815.1"/>
    <property type="molecule type" value="Genomic_DNA"/>
</dbReference>
<keyword evidence="3" id="KW-1185">Reference proteome</keyword>
<dbReference type="RefSeq" id="WP_309533106.1">
    <property type="nucleotide sequence ID" value="NZ_CP133721.1"/>
</dbReference>
<evidence type="ECO:0000259" key="1">
    <source>
        <dbReference type="Pfam" id="PF01713"/>
    </source>
</evidence>